<dbReference type="FunFam" id="3.30.230.70:FF:000017">
    <property type="entry name" value="Exosome complex component Rrp42"/>
    <property type="match status" value="1"/>
</dbReference>
<evidence type="ECO:0000256" key="9">
    <source>
        <dbReference type="ARBA" id="ARBA00030617"/>
    </source>
</evidence>
<dbReference type="GO" id="GO:0016075">
    <property type="term" value="P:rRNA catabolic process"/>
    <property type="evidence" value="ECO:0007669"/>
    <property type="project" value="TreeGrafter"/>
</dbReference>
<evidence type="ECO:0000256" key="3">
    <source>
        <dbReference type="ARBA" id="ARBA00006678"/>
    </source>
</evidence>
<evidence type="ECO:0000313" key="13">
    <source>
        <dbReference type="RefSeq" id="XP_018026864.1"/>
    </source>
</evidence>
<keyword evidence="12" id="KW-1185">Reference proteome</keyword>
<dbReference type="OrthoDB" id="45882at2759"/>
<evidence type="ECO:0000256" key="4">
    <source>
        <dbReference type="ARBA" id="ARBA00022490"/>
    </source>
</evidence>
<dbReference type="GO" id="GO:0071028">
    <property type="term" value="P:nuclear mRNA surveillance"/>
    <property type="evidence" value="ECO:0007669"/>
    <property type="project" value="TreeGrafter"/>
</dbReference>
<evidence type="ECO:0000256" key="2">
    <source>
        <dbReference type="ARBA" id="ARBA00004604"/>
    </source>
</evidence>
<dbReference type="Proteomes" id="UP000694843">
    <property type="component" value="Unplaced"/>
</dbReference>
<reference evidence="13" key="1">
    <citation type="submission" date="2025-08" db="UniProtKB">
        <authorList>
            <consortium name="RefSeq"/>
        </authorList>
    </citation>
    <scope>IDENTIFICATION</scope>
    <source>
        <tissue evidence="13">Whole organism</tissue>
    </source>
</reference>
<proteinExistence type="inferred from homology"/>
<dbReference type="GO" id="GO:0071038">
    <property type="term" value="P:TRAMP-dependent tRNA surveillance pathway"/>
    <property type="evidence" value="ECO:0007669"/>
    <property type="project" value="TreeGrafter"/>
</dbReference>
<dbReference type="AlphaFoldDB" id="A0A8B7PL01"/>
<dbReference type="InterPro" id="IPR036345">
    <property type="entry name" value="ExoRNase_PH_dom2_sf"/>
</dbReference>
<dbReference type="Pfam" id="PF03725">
    <property type="entry name" value="RNase_PH_C"/>
    <property type="match status" value="1"/>
</dbReference>
<dbReference type="RefSeq" id="XP_018026864.1">
    <property type="nucleotide sequence ID" value="XM_018171375.2"/>
</dbReference>
<dbReference type="GO" id="GO:0000177">
    <property type="term" value="C:cytoplasmic exosome (RNase complex)"/>
    <property type="evidence" value="ECO:0007669"/>
    <property type="project" value="TreeGrafter"/>
</dbReference>
<dbReference type="PANTHER" id="PTHR11097:SF9">
    <property type="entry name" value="EXOSOME COMPLEX COMPONENT RRP43"/>
    <property type="match status" value="1"/>
</dbReference>
<dbReference type="InterPro" id="IPR001247">
    <property type="entry name" value="ExoRNase_PH_dom1"/>
</dbReference>
<dbReference type="InterPro" id="IPR050590">
    <property type="entry name" value="Exosome_comp_Rrp42_subfam"/>
</dbReference>
<evidence type="ECO:0000259" key="11">
    <source>
        <dbReference type="Pfam" id="PF03725"/>
    </source>
</evidence>
<keyword evidence="7" id="KW-0694">RNA-binding</keyword>
<evidence type="ECO:0000256" key="7">
    <source>
        <dbReference type="ARBA" id="ARBA00022884"/>
    </source>
</evidence>
<dbReference type="GeneID" id="108682244"/>
<evidence type="ECO:0000256" key="5">
    <source>
        <dbReference type="ARBA" id="ARBA00022552"/>
    </source>
</evidence>
<gene>
    <name evidence="13" type="primary">LOC108682244</name>
</gene>
<dbReference type="SUPFAM" id="SSF55666">
    <property type="entry name" value="Ribonuclease PH domain 2-like"/>
    <property type="match status" value="1"/>
</dbReference>
<dbReference type="GO" id="GO:0034473">
    <property type="term" value="P:U1 snRNA 3'-end processing"/>
    <property type="evidence" value="ECO:0007669"/>
    <property type="project" value="TreeGrafter"/>
</dbReference>
<dbReference type="KEGG" id="hazt:108682244"/>
<evidence type="ECO:0000313" key="12">
    <source>
        <dbReference type="Proteomes" id="UP000694843"/>
    </source>
</evidence>
<dbReference type="InterPro" id="IPR027408">
    <property type="entry name" value="PNPase/RNase_PH_dom_sf"/>
</dbReference>
<evidence type="ECO:0000256" key="1">
    <source>
        <dbReference type="ARBA" id="ARBA00004496"/>
    </source>
</evidence>
<evidence type="ECO:0000256" key="6">
    <source>
        <dbReference type="ARBA" id="ARBA00022835"/>
    </source>
</evidence>
<dbReference type="GO" id="GO:0035925">
    <property type="term" value="F:mRNA 3'-UTR AU-rich region binding"/>
    <property type="evidence" value="ECO:0007669"/>
    <property type="project" value="TreeGrafter"/>
</dbReference>
<dbReference type="SUPFAM" id="SSF54211">
    <property type="entry name" value="Ribosomal protein S5 domain 2-like"/>
    <property type="match status" value="1"/>
</dbReference>
<comment type="similarity">
    <text evidence="3">Belongs to the RNase PH family.</text>
</comment>
<keyword evidence="5" id="KW-0698">rRNA processing</keyword>
<keyword evidence="8" id="KW-0539">Nucleus</keyword>
<dbReference type="GO" id="GO:0000176">
    <property type="term" value="C:nuclear exosome (RNase complex)"/>
    <property type="evidence" value="ECO:0007669"/>
    <property type="project" value="TreeGrafter"/>
</dbReference>
<dbReference type="Gene3D" id="3.30.230.70">
    <property type="entry name" value="GHMP Kinase, N-terminal domain"/>
    <property type="match status" value="1"/>
</dbReference>
<comment type="subcellular location">
    <subcellularLocation>
        <location evidence="1">Cytoplasm</location>
    </subcellularLocation>
    <subcellularLocation>
        <location evidence="2">Nucleus</location>
        <location evidence="2">Nucleolus</location>
    </subcellularLocation>
</comment>
<protein>
    <recommendedName>
        <fullName evidence="9">Ribosomal RNA-processing protein 43</fullName>
    </recommendedName>
</protein>
<organism evidence="12 13">
    <name type="scientific">Hyalella azteca</name>
    <name type="common">Amphipod</name>
    <dbReference type="NCBI Taxonomy" id="294128"/>
    <lineage>
        <taxon>Eukaryota</taxon>
        <taxon>Metazoa</taxon>
        <taxon>Ecdysozoa</taxon>
        <taxon>Arthropoda</taxon>
        <taxon>Crustacea</taxon>
        <taxon>Multicrustacea</taxon>
        <taxon>Malacostraca</taxon>
        <taxon>Eumalacostraca</taxon>
        <taxon>Peracarida</taxon>
        <taxon>Amphipoda</taxon>
        <taxon>Senticaudata</taxon>
        <taxon>Talitrida</taxon>
        <taxon>Talitroidea</taxon>
        <taxon>Hyalellidae</taxon>
        <taxon>Hyalella</taxon>
    </lineage>
</organism>
<dbReference type="OMA" id="EIKAFWV"/>
<accession>A0A8B7PL01</accession>
<evidence type="ECO:0000259" key="10">
    <source>
        <dbReference type="Pfam" id="PF01138"/>
    </source>
</evidence>
<keyword evidence="6" id="KW-0271">Exosome</keyword>
<dbReference type="GO" id="GO:0071035">
    <property type="term" value="P:nuclear polyadenylation-dependent rRNA catabolic process"/>
    <property type="evidence" value="ECO:0007669"/>
    <property type="project" value="TreeGrafter"/>
</dbReference>
<evidence type="ECO:0000256" key="8">
    <source>
        <dbReference type="ARBA" id="ARBA00023242"/>
    </source>
</evidence>
<dbReference type="Pfam" id="PF01138">
    <property type="entry name" value="RNase_PH"/>
    <property type="match status" value="1"/>
</dbReference>
<dbReference type="GO" id="GO:0005730">
    <property type="term" value="C:nucleolus"/>
    <property type="evidence" value="ECO:0007669"/>
    <property type="project" value="UniProtKB-SubCell"/>
</dbReference>
<dbReference type="PANTHER" id="PTHR11097">
    <property type="entry name" value="EXOSOME COMPLEX EXONUCLEASE RIBOSOMAL RNA PROCESSING PROTEIN"/>
    <property type="match status" value="1"/>
</dbReference>
<keyword evidence="4" id="KW-0963">Cytoplasm</keyword>
<name>A0A8B7PL01_HYAAZ</name>
<dbReference type="GO" id="GO:0000467">
    <property type="term" value="P:exonucleolytic trimming to generate mature 3'-end of 5.8S rRNA from tricistronic rRNA transcript (SSU-rRNA, 5.8S rRNA, LSU-rRNA)"/>
    <property type="evidence" value="ECO:0007669"/>
    <property type="project" value="TreeGrafter"/>
</dbReference>
<feature type="domain" description="Exoribonuclease phosphorolytic" evidence="11">
    <location>
        <begin position="195"/>
        <end position="244"/>
    </location>
</feature>
<dbReference type="InterPro" id="IPR020568">
    <property type="entry name" value="Ribosomal_Su5_D2-typ_SF"/>
</dbReference>
<dbReference type="InterPro" id="IPR015847">
    <property type="entry name" value="ExoRNase_PH_dom2"/>
</dbReference>
<dbReference type="GO" id="GO:0034475">
    <property type="term" value="P:U4 snRNA 3'-end processing"/>
    <property type="evidence" value="ECO:0007669"/>
    <property type="project" value="TreeGrafter"/>
</dbReference>
<dbReference type="GO" id="GO:0034476">
    <property type="term" value="P:U5 snRNA 3'-end processing"/>
    <property type="evidence" value="ECO:0007669"/>
    <property type="project" value="TreeGrafter"/>
</dbReference>
<sequence>MAPLNSWEVIEPANYFKSFVDQSSRPDGRDWNTARPISVRVGSIGTAEGSATVRLGNTTIVCGVKAELCRPSLEHPTRGFVVPNVELYPCCSSTFKAGPPGEKAISTSQFLQRLLQNNEIIDYEQLCVVPNKWAWCLYCDILCLDYDGNLIDSSLLSLVAALLHLSLPTVNIDPDTEALSLSQKHTQKLTIKERPMSTTFAVYNSDIQLLDPSAADEAECGGEVSVVLMESGDVCSIRKTGGRQVGVLLPSAVSSGKVQGFISTAQSRLSGIHETLKEALELHASANRKEP</sequence>
<feature type="domain" description="Exoribonuclease phosphorolytic" evidence="10">
    <location>
        <begin position="34"/>
        <end position="168"/>
    </location>
</feature>